<keyword evidence="13" id="KW-1208">Phospholipid metabolism</keyword>
<comment type="pathway">
    <text evidence="3">Lipid metabolism; phospholipid metabolism.</text>
</comment>
<evidence type="ECO:0000256" key="7">
    <source>
        <dbReference type="ARBA" id="ARBA00022692"/>
    </source>
</evidence>
<keyword evidence="21" id="KW-1185">Reference proteome</keyword>
<reference evidence="20" key="1">
    <citation type="submission" date="2019-07" db="EMBL/GenBank/DDBJ databases">
        <title>Annotation for the trematode Paragonimus miyazaki's.</title>
        <authorList>
            <person name="Choi Y.-J."/>
        </authorList>
    </citation>
    <scope>NUCLEOTIDE SEQUENCE</scope>
    <source>
        <strain evidence="20">Japan</strain>
    </source>
</reference>
<feature type="transmembrane region" description="Helical" evidence="19">
    <location>
        <begin position="95"/>
        <end position="115"/>
    </location>
</feature>
<dbReference type="GO" id="GO:0047184">
    <property type="term" value="F:1-acylglycerophosphocholine O-acyltransferase activity"/>
    <property type="evidence" value="ECO:0007669"/>
    <property type="project" value="UniProtKB-EC"/>
</dbReference>
<dbReference type="InterPro" id="IPR004299">
    <property type="entry name" value="MBOAT_fam"/>
</dbReference>
<evidence type="ECO:0000256" key="1">
    <source>
        <dbReference type="ARBA" id="ARBA00004141"/>
    </source>
</evidence>
<dbReference type="EMBL" id="JTDE01004214">
    <property type="protein sequence ID" value="KAF7255195.1"/>
    <property type="molecule type" value="Genomic_DNA"/>
</dbReference>
<comment type="similarity">
    <text evidence="4">Belongs to the membrane-bound acyltransferase family.</text>
</comment>
<dbReference type="PANTHER" id="PTHR13906">
    <property type="entry name" value="PORCUPINE"/>
    <property type="match status" value="1"/>
</dbReference>
<evidence type="ECO:0000256" key="15">
    <source>
        <dbReference type="ARBA" id="ARBA00025707"/>
    </source>
</evidence>
<dbReference type="Proteomes" id="UP000822476">
    <property type="component" value="Unassembled WGS sequence"/>
</dbReference>
<evidence type="ECO:0000256" key="4">
    <source>
        <dbReference type="ARBA" id="ARBA00010323"/>
    </source>
</evidence>
<keyword evidence="14" id="KW-0012">Acyltransferase</keyword>
<keyword evidence="6" id="KW-0808">Transferase</keyword>
<dbReference type="GO" id="GO:0016020">
    <property type="term" value="C:membrane"/>
    <property type="evidence" value="ECO:0007669"/>
    <property type="project" value="UniProtKB-SubCell"/>
</dbReference>
<dbReference type="OrthoDB" id="5974730at2759"/>
<evidence type="ECO:0000256" key="14">
    <source>
        <dbReference type="ARBA" id="ARBA00023315"/>
    </source>
</evidence>
<evidence type="ECO:0000313" key="20">
    <source>
        <dbReference type="EMBL" id="KAF7255195.1"/>
    </source>
</evidence>
<dbReference type="EC" id="2.3.1.n6" evidence="17"/>
<evidence type="ECO:0000256" key="18">
    <source>
        <dbReference type="ARBA" id="ARBA00039721"/>
    </source>
</evidence>
<feature type="transmembrane region" description="Helical" evidence="19">
    <location>
        <begin position="413"/>
        <end position="430"/>
    </location>
</feature>
<feature type="transmembrane region" description="Helical" evidence="19">
    <location>
        <begin position="23"/>
        <end position="44"/>
    </location>
</feature>
<organism evidence="20 21">
    <name type="scientific">Paragonimus skrjabini miyazakii</name>
    <dbReference type="NCBI Taxonomy" id="59628"/>
    <lineage>
        <taxon>Eukaryota</taxon>
        <taxon>Metazoa</taxon>
        <taxon>Spiralia</taxon>
        <taxon>Lophotrochozoa</taxon>
        <taxon>Platyhelminthes</taxon>
        <taxon>Trematoda</taxon>
        <taxon>Digenea</taxon>
        <taxon>Plagiorchiida</taxon>
        <taxon>Troglotremata</taxon>
        <taxon>Troglotrematidae</taxon>
        <taxon>Paragonimus</taxon>
    </lineage>
</organism>
<feature type="transmembrane region" description="Helical" evidence="19">
    <location>
        <begin position="223"/>
        <end position="244"/>
    </location>
</feature>
<keyword evidence="12" id="KW-0594">Phospholipid biosynthesis</keyword>
<keyword evidence="10" id="KW-0443">Lipid metabolism</keyword>
<sequence>MIPFDWLDSFAQMVTLKLNSDIVSIRLILSILFGYPIALVYSLLSVRWSILQRQVYLLLCGMFLFGWNFGFDIIHMIIGIFITMFVNYFCCGTKLSVVFAFCFNMAYLLSGSYIYNRGTYDINWTTPYCILCLRLIGLTWDLYDGSKPAAEISKLQKRSALSQFPGMLETLSFCFVPTAFISGPQFPMCHYQAFLDGSLRPYAILRNRTFLQRFIFNPKVQRTVIRFIMGLAGILILSRMLSRFPAEFMLTEEFQQQWGFLSRLVYMIIFGQITLFRYVAVWLIGEGACVLLGLGCTGLVHIRHLAEDGDNGFTGRKHYDPSEVRTKSALDRRDSAVAWNEQSVAQLIASNSYDPTRVEIREADHTACANISLGNLLLATNTDHLVSGFNINTNKWVLEYVYKRLRFLGNKKLSQVFTLVFLALWHGLYSGYFVNFATEFLVIAVEKDLLYIVKRSVYSDFLYKTKIGFVLTSVLGKLHVLFLLASPLVAFYLLQFHLWFPVLKSVYFVGFIYLLWPLLRPLIKGAFPPKTSHLKSTPDAQFQLNGLPNVAITEDAPKTK</sequence>
<dbReference type="Pfam" id="PF03062">
    <property type="entry name" value="MBOAT"/>
    <property type="match status" value="1"/>
</dbReference>
<protein>
    <recommendedName>
        <fullName evidence="18">Lysophospholipid acyltransferase 5</fullName>
        <ecNumber evidence="16">2.3.1.23</ecNumber>
        <ecNumber evidence="17">2.3.1.n6</ecNumber>
    </recommendedName>
</protein>
<evidence type="ECO:0000256" key="10">
    <source>
        <dbReference type="ARBA" id="ARBA00023098"/>
    </source>
</evidence>
<feature type="transmembrane region" description="Helical" evidence="19">
    <location>
        <begin position="56"/>
        <end position="89"/>
    </location>
</feature>
<dbReference type="PANTHER" id="PTHR13906:SF14">
    <property type="entry name" value="LYSOPHOSPHOLIPID ACYLTRANSFERASE 5"/>
    <property type="match status" value="1"/>
</dbReference>
<dbReference type="InterPro" id="IPR049941">
    <property type="entry name" value="LPLAT_7/PORCN-like"/>
</dbReference>
<proteinExistence type="inferred from homology"/>
<keyword evidence="7 19" id="KW-0812">Transmembrane</keyword>
<name>A0A8S9YK43_9TREM</name>
<keyword evidence="8" id="KW-0256">Endoplasmic reticulum</keyword>
<dbReference type="EC" id="2.3.1.23" evidence="16"/>
<dbReference type="GO" id="GO:0006656">
    <property type="term" value="P:phosphatidylcholine biosynthetic process"/>
    <property type="evidence" value="ECO:0007669"/>
    <property type="project" value="TreeGrafter"/>
</dbReference>
<evidence type="ECO:0000256" key="13">
    <source>
        <dbReference type="ARBA" id="ARBA00023264"/>
    </source>
</evidence>
<feature type="transmembrane region" description="Helical" evidence="19">
    <location>
        <begin position="474"/>
        <end position="494"/>
    </location>
</feature>
<dbReference type="GO" id="GO:0030258">
    <property type="term" value="P:lipid modification"/>
    <property type="evidence" value="ECO:0007669"/>
    <property type="project" value="TreeGrafter"/>
</dbReference>
<gene>
    <name evidence="20" type="ORF">EG68_06645</name>
</gene>
<dbReference type="GO" id="GO:0071617">
    <property type="term" value="F:lysophospholipid acyltransferase activity"/>
    <property type="evidence" value="ECO:0007669"/>
    <property type="project" value="TreeGrafter"/>
</dbReference>
<comment type="subcellular location">
    <subcellularLocation>
        <location evidence="2">Endoplasmic reticulum</location>
    </subcellularLocation>
    <subcellularLocation>
        <location evidence="1">Membrane</location>
        <topology evidence="1">Multi-pass membrane protein</topology>
    </subcellularLocation>
</comment>
<keyword evidence="9 19" id="KW-1133">Transmembrane helix</keyword>
<dbReference type="GO" id="GO:0005783">
    <property type="term" value="C:endoplasmic reticulum"/>
    <property type="evidence" value="ECO:0007669"/>
    <property type="project" value="UniProtKB-SubCell"/>
</dbReference>
<evidence type="ECO:0000256" key="19">
    <source>
        <dbReference type="SAM" id="Phobius"/>
    </source>
</evidence>
<evidence type="ECO:0000313" key="21">
    <source>
        <dbReference type="Proteomes" id="UP000822476"/>
    </source>
</evidence>
<feature type="transmembrane region" description="Helical" evidence="19">
    <location>
        <begin position="506"/>
        <end position="523"/>
    </location>
</feature>
<comment type="caution">
    <text evidence="20">The sequence shown here is derived from an EMBL/GenBank/DDBJ whole genome shotgun (WGS) entry which is preliminary data.</text>
</comment>
<evidence type="ECO:0000256" key="3">
    <source>
        <dbReference type="ARBA" id="ARBA00005074"/>
    </source>
</evidence>
<evidence type="ECO:0000256" key="16">
    <source>
        <dbReference type="ARBA" id="ARBA00026120"/>
    </source>
</evidence>
<evidence type="ECO:0000256" key="17">
    <source>
        <dbReference type="ARBA" id="ARBA00038923"/>
    </source>
</evidence>
<evidence type="ECO:0000256" key="8">
    <source>
        <dbReference type="ARBA" id="ARBA00022824"/>
    </source>
</evidence>
<evidence type="ECO:0000256" key="9">
    <source>
        <dbReference type="ARBA" id="ARBA00022989"/>
    </source>
</evidence>
<evidence type="ECO:0000256" key="5">
    <source>
        <dbReference type="ARBA" id="ARBA00022516"/>
    </source>
</evidence>
<dbReference type="AlphaFoldDB" id="A0A8S9YK43"/>
<evidence type="ECO:0000256" key="2">
    <source>
        <dbReference type="ARBA" id="ARBA00004240"/>
    </source>
</evidence>
<evidence type="ECO:0000256" key="11">
    <source>
        <dbReference type="ARBA" id="ARBA00023136"/>
    </source>
</evidence>
<evidence type="ECO:0000256" key="12">
    <source>
        <dbReference type="ARBA" id="ARBA00023209"/>
    </source>
</evidence>
<accession>A0A8S9YK43</accession>
<comment type="pathway">
    <text evidence="15">Phospholipid metabolism.</text>
</comment>
<evidence type="ECO:0000256" key="6">
    <source>
        <dbReference type="ARBA" id="ARBA00022679"/>
    </source>
</evidence>
<feature type="transmembrane region" description="Helical" evidence="19">
    <location>
        <begin position="264"/>
        <end position="284"/>
    </location>
</feature>
<keyword evidence="11 19" id="KW-0472">Membrane</keyword>
<keyword evidence="5" id="KW-0444">Lipid biosynthesis</keyword>